<sequence>MAAAINFSGQASPLHMCFKAVARHPRGILPCKETFQLKNNGLRPLQHGLHVGRKAESGMLSGRAPIIIMALLQEIMHFYEQLTASMGQNVKFSIGHVCEGDENTAGVQWHLGENTAVPRMWALVKLRNQQSYKLETW</sequence>
<dbReference type="OrthoDB" id="1886670at2759"/>
<evidence type="ECO:0000313" key="1">
    <source>
        <dbReference type="EMBL" id="KAE8055347.1"/>
    </source>
</evidence>
<reference evidence="1 2" key="1">
    <citation type="submission" date="2019-06" db="EMBL/GenBank/DDBJ databases">
        <title>A chromosomal-level reference genome of Carpinus fangiana (Coryloideae, Betulaceae).</title>
        <authorList>
            <person name="Yang X."/>
            <person name="Wang Z."/>
            <person name="Zhang L."/>
            <person name="Hao G."/>
            <person name="Liu J."/>
            <person name="Yang Y."/>
        </authorList>
    </citation>
    <scope>NUCLEOTIDE SEQUENCE [LARGE SCALE GENOMIC DNA]</scope>
    <source>
        <strain evidence="1">Cfa_2016G</strain>
        <tissue evidence="1">Leaf</tissue>
    </source>
</reference>
<evidence type="ECO:0000313" key="2">
    <source>
        <dbReference type="Proteomes" id="UP000327013"/>
    </source>
</evidence>
<keyword evidence="2" id="KW-1185">Reference proteome</keyword>
<dbReference type="AlphaFoldDB" id="A0A5N6R6E4"/>
<dbReference type="EMBL" id="CM017325">
    <property type="protein sequence ID" value="KAE8055347.1"/>
    <property type="molecule type" value="Genomic_DNA"/>
</dbReference>
<accession>A0A5N6R6E4</accession>
<organism evidence="1 2">
    <name type="scientific">Carpinus fangiana</name>
    <dbReference type="NCBI Taxonomy" id="176857"/>
    <lineage>
        <taxon>Eukaryota</taxon>
        <taxon>Viridiplantae</taxon>
        <taxon>Streptophyta</taxon>
        <taxon>Embryophyta</taxon>
        <taxon>Tracheophyta</taxon>
        <taxon>Spermatophyta</taxon>
        <taxon>Magnoliopsida</taxon>
        <taxon>eudicotyledons</taxon>
        <taxon>Gunneridae</taxon>
        <taxon>Pentapetalae</taxon>
        <taxon>rosids</taxon>
        <taxon>fabids</taxon>
        <taxon>Fagales</taxon>
        <taxon>Betulaceae</taxon>
        <taxon>Carpinus</taxon>
    </lineage>
</organism>
<dbReference type="PANTHER" id="PTHR33698:SF1">
    <property type="entry name" value="NUCLEAR TRANSPORT FACTOR 2 (NTF2) FAMILY PROTEIN"/>
    <property type="match status" value="1"/>
</dbReference>
<dbReference type="PANTHER" id="PTHR33698">
    <property type="entry name" value="NUCLEAR TRANSPORT FACTOR 2 (NTF2)-LIKE PROTEIN"/>
    <property type="match status" value="1"/>
</dbReference>
<gene>
    <name evidence="1" type="ORF">FH972_012191</name>
</gene>
<dbReference type="Proteomes" id="UP000327013">
    <property type="component" value="Chromosome 5"/>
</dbReference>
<protein>
    <submittedName>
        <fullName evidence="1">Uncharacterized protein</fullName>
    </submittedName>
</protein>
<proteinExistence type="predicted"/>
<name>A0A5N6R6E4_9ROSI</name>